<name>A0A5S9IW14_UABAM</name>
<gene>
    <name evidence="3" type="ORF">UABAM_06546</name>
</gene>
<keyword evidence="2" id="KW-0472">Membrane</keyword>
<evidence type="ECO:0000313" key="3">
    <source>
        <dbReference type="EMBL" id="BBM88130.1"/>
    </source>
</evidence>
<keyword evidence="2" id="KW-0812">Transmembrane</keyword>
<dbReference type="Proteomes" id="UP000326354">
    <property type="component" value="Chromosome"/>
</dbReference>
<proteinExistence type="predicted"/>
<feature type="region of interest" description="Disordered" evidence="1">
    <location>
        <begin position="877"/>
        <end position="904"/>
    </location>
</feature>
<feature type="region of interest" description="Disordered" evidence="1">
    <location>
        <begin position="779"/>
        <end position="801"/>
    </location>
</feature>
<dbReference type="AlphaFoldDB" id="A0A5S9IW14"/>
<keyword evidence="2" id="KW-1133">Transmembrane helix</keyword>
<sequence length="1049" mass="120311">MAKIRLSHQSYEKHDCVEIPKNTKITPDIFEYLKKRTLRAQEKNKKILITLPGNTAVSKRSIKEFLQFFQQNKEYLFIPQEALKWGRIWDNIINDDLATTDMDKALAWLADDSFLTPKIVRRELGNVAYIKFSGHVANASKHAAKKIIQSLEEIKPSGRMLEVANVFDTGICNSWVPISGAIVLDIADLFILNQRFLSAITEALEEYNLSVSSKGIFFVTSGLFQSWQLKKILKGQTINEIGNMIRVISSRDSDNESKIQKELAAITSASQKNDPPKPLFLHTVQGHDSALKTIDYFSPDLVIVDEISEATAIKQNVLKSRGEKINHIIPATDPGLRILSPQMITKGYDYDLFAEYVMSRYLHNRGKPNETYIYYLNTDQDRMRKTSMFLGGELSHVIDEDLEQIIEYLPQCETQPDAQGSFTIALLEKQFLKFEVDLHFTVNGFSQLLSKYPNLFTKHKDSLTTSVRLYLKAAQISHPIQAKLHLAESFNEFSITEENINIEIRVQDTRNMLTFKATPHEGLEKRFKTLFTLLNGSDIFDSLPDKELFIELVSLLWENYQASMYRTQGFTISLISENDGSFRLEVFQSKQNKAILSGKVVDGKRQLRFTGNTLHHPQAQKRLLKMISLYFNSGQNDPTENTWRFACFEAMTQVLANGSQNQSLSFDLQVQEPRWAAIIMCDSIAPNMIAERSKKMFDEGADLVKVGDNGRQVTLVRKPDPKETDAVLGFDSLQSELDGLQENAILEKVENVKSQEAEERSLKLQKTYEEALKAYNQKYGGMDDEDDMQATGRTSRPKTLEESARVKVVRRRVMPKGEIEKRRKKMRMYIASGATVFLIAAVLFVSVSFSGRSTGERKALRVKNIDSMSDAELAEMYAKKKKTKSPSKVDKPQKDNKKRDPDPHAQLVKNTCRALYVADAPKQELLNALLKELFFALRKSPNSADAHNLMARLFWYKVHLDTQKIFPKKWKVSWRREAKLHFEKARELYRKDTIQSGISLRIRTWMPEYYIYESNKPKKDKSKKSVFYAKYDVYKEALSDIDLLNSQLR</sequence>
<dbReference type="EMBL" id="AP019860">
    <property type="protein sequence ID" value="BBM88130.1"/>
    <property type="molecule type" value="Genomic_DNA"/>
</dbReference>
<dbReference type="RefSeq" id="WP_151972337.1">
    <property type="nucleotide sequence ID" value="NZ_AP019860.1"/>
</dbReference>
<evidence type="ECO:0000256" key="2">
    <source>
        <dbReference type="SAM" id="Phobius"/>
    </source>
</evidence>
<evidence type="ECO:0000256" key="1">
    <source>
        <dbReference type="SAM" id="MobiDB-lite"/>
    </source>
</evidence>
<organism evidence="3 4">
    <name type="scientific">Uabimicrobium amorphum</name>
    <dbReference type="NCBI Taxonomy" id="2596890"/>
    <lineage>
        <taxon>Bacteria</taxon>
        <taxon>Pseudomonadati</taxon>
        <taxon>Planctomycetota</taxon>
        <taxon>Candidatus Uabimicrobiia</taxon>
        <taxon>Candidatus Uabimicrobiales</taxon>
        <taxon>Candidatus Uabimicrobiaceae</taxon>
        <taxon>Candidatus Uabimicrobium</taxon>
    </lineage>
</organism>
<feature type="transmembrane region" description="Helical" evidence="2">
    <location>
        <begin position="828"/>
        <end position="849"/>
    </location>
</feature>
<feature type="compositionally biased region" description="Basic and acidic residues" evidence="1">
    <location>
        <begin position="887"/>
        <end position="903"/>
    </location>
</feature>
<reference evidence="3 4" key="1">
    <citation type="submission" date="2019-08" db="EMBL/GenBank/DDBJ databases">
        <title>Complete genome sequence of Candidatus Uab amorphum.</title>
        <authorList>
            <person name="Shiratori T."/>
            <person name="Suzuki S."/>
            <person name="Kakizawa Y."/>
            <person name="Ishida K."/>
        </authorList>
    </citation>
    <scope>NUCLEOTIDE SEQUENCE [LARGE SCALE GENOMIC DNA]</scope>
    <source>
        <strain evidence="3 4">SRT547</strain>
    </source>
</reference>
<evidence type="ECO:0000313" key="4">
    <source>
        <dbReference type="Proteomes" id="UP000326354"/>
    </source>
</evidence>
<dbReference type="KEGG" id="uam:UABAM_06546"/>
<accession>A0A5S9IW14</accession>
<keyword evidence="4" id="KW-1185">Reference proteome</keyword>
<protein>
    <submittedName>
        <fullName evidence="3">Uncharacterized protein</fullName>
    </submittedName>
</protein>